<protein>
    <recommendedName>
        <fullName evidence="3">DUF1874 domain-containing protein</fullName>
    </recommendedName>
</protein>
<evidence type="ECO:0000313" key="2">
    <source>
        <dbReference type="Proteomes" id="UP000054284"/>
    </source>
</evidence>
<dbReference type="Gene3D" id="3.40.50.11170">
    <property type="entry name" value="Uncharacterised protein PF08960, DUF1874"/>
    <property type="match status" value="1"/>
</dbReference>
<gene>
    <name evidence="1" type="ORF">ASUL_09524</name>
</gene>
<organism evidence="1 2">
    <name type="scientific">Candidatus Aramenus sulfurataquae</name>
    <dbReference type="NCBI Taxonomy" id="1326980"/>
    <lineage>
        <taxon>Archaea</taxon>
        <taxon>Thermoproteota</taxon>
        <taxon>Thermoprotei</taxon>
        <taxon>Sulfolobales</taxon>
        <taxon>Sulfolobaceae</taxon>
        <taxon>Candidatus Aramenus</taxon>
    </lineage>
</organism>
<dbReference type="InterPro" id="IPR037236">
    <property type="entry name" value="STIV_B116-like_sf"/>
</dbReference>
<comment type="caution">
    <text evidence="1">The sequence shown here is derived from an EMBL/GenBank/DDBJ whole genome shotgun (WGS) entry which is preliminary data.</text>
</comment>
<reference evidence="1 2" key="1">
    <citation type="journal article" date="2014" name="Genome Announc.">
        <title>Draft Genome Sequence of the Sulfolobales Archaeon AZ1, Obtained through Metagenomic Analysis of a Mexican Hot Spring.</title>
        <authorList>
            <person name="Servin-Garciduenas L.E."/>
            <person name="Martinez-Romero E."/>
        </authorList>
    </citation>
    <scope>NUCLEOTIDE SEQUENCE [LARGE SCALE GENOMIC DNA]</scope>
    <source>
        <strain evidence="1">AZ1-illumnia</strain>
    </source>
</reference>
<dbReference type="Pfam" id="PF08960">
    <property type="entry name" value="STIV_B116-like"/>
    <property type="match status" value="1"/>
</dbReference>
<dbReference type="Proteomes" id="UP000054284">
    <property type="component" value="Unassembled WGS sequence"/>
</dbReference>
<dbReference type="InterPro" id="IPR015055">
    <property type="entry name" value="STIV_B116-like"/>
</dbReference>
<dbReference type="AlphaFoldDB" id="W7KJM6"/>
<sequence length="117" mass="12976">MSTPSKVYLLTTPGIFSSARELWVRYKEISPEEAKKIIEGRQVINAVSHPATVQLLSKVLGISLQPSRITVDMQPGDLAIAIKVQGRLPESGKELTEEELKSIGYKLYLLQVLTVLE</sequence>
<dbReference type="SUPFAM" id="SSF143602">
    <property type="entry name" value="STIV B116-like"/>
    <property type="match status" value="1"/>
</dbReference>
<dbReference type="EMBL" id="ASRH01000024">
    <property type="protein sequence ID" value="EWG06438.1"/>
    <property type="molecule type" value="Genomic_DNA"/>
</dbReference>
<evidence type="ECO:0000313" key="1">
    <source>
        <dbReference type="EMBL" id="EWG06438.1"/>
    </source>
</evidence>
<proteinExistence type="predicted"/>
<keyword evidence="2" id="KW-1185">Reference proteome</keyword>
<name>W7KJM6_9CREN</name>
<accession>W7KJM6</accession>
<evidence type="ECO:0008006" key="3">
    <source>
        <dbReference type="Google" id="ProtNLM"/>
    </source>
</evidence>